<evidence type="ECO:0000256" key="4">
    <source>
        <dbReference type="ARBA" id="ARBA00022692"/>
    </source>
</evidence>
<feature type="transmembrane region" description="Helical" evidence="8">
    <location>
        <begin position="48"/>
        <end position="67"/>
    </location>
</feature>
<evidence type="ECO:0000256" key="8">
    <source>
        <dbReference type="SAM" id="Phobius"/>
    </source>
</evidence>
<reference evidence="9" key="1">
    <citation type="journal article" date="2021" name="New Phytol.">
        <title>Evolutionary innovations through gain and loss of genes in the ectomycorrhizal Boletales.</title>
        <authorList>
            <person name="Wu G."/>
            <person name="Miyauchi S."/>
            <person name="Morin E."/>
            <person name="Kuo A."/>
            <person name="Drula E."/>
            <person name="Varga T."/>
            <person name="Kohler A."/>
            <person name="Feng B."/>
            <person name="Cao Y."/>
            <person name="Lipzen A."/>
            <person name="Daum C."/>
            <person name="Hundley H."/>
            <person name="Pangilinan J."/>
            <person name="Johnson J."/>
            <person name="Barry K."/>
            <person name="LaButti K."/>
            <person name="Ng V."/>
            <person name="Ahrendt S."/>
            <person name="Min B."/>
            <person name="Choi I.G."/>
            <person name="Park H."/>
            <person name="Plett J.M."/>
            <person name="Magnuson J."/>
            <person name="Spatafora J.W."/>
            <person name="Nagy L.G."/>
            <person name="Henrissat B."/>
            <person name="Grigoriev I.V."/>
            <person name="Yang Z.L."/>
            <person name="Xu J."/>
            <person name="Martin F.M."/>
        </authorList>
    </citation>
    <scope>NUCLEOTIDE SEQUENCE</scope>
    <source>
        <strain evidence="9">KKN 215</strain>
    </source>
</reference>
<evidence type="ECO:0000313" key="9">
    <source>
        <dbReference type="EMBL" id="KAH8096597.1"/>
    </source>
</evidence>
<evidence type="ECO:0000256" key="3">
    <source>
        <dbReference type="ARBA" id="ARBA00020827"/>
    </source>
</evidence>
<protein>
    <recommendedName>
        <fullName evidence="3">ER membrane protein complex subunit 6</fullName>
    </recommendedName>
</protein>
<sequence length="110" mass="11929">MASTTPDQAAQLLFPPNVQYNATRLSTIKFLSACYAGAAAGILGLENFIGFGLFIGSTLFMGGCLWLKCKGKPAKYVHGGVVEMINPGQENLFSFLLAWTLFYAIVHVYD</sequence>
<dbReference type="Proteomes" id="UP000813824">
    <property type="component" value="Unassembled WGS sequence"/>
</dbReference>
<dbReference type="GO" id="GO:0072546">
    <property type="term" value="C:EMC complex"/>
    <property type="evidence" value="ECO:0007669"/>
    <property type="project" value="InterPro"/>
</dbReference>
<dbReference type="AlphaFoldDB" id="A0A8K0UKV6"/>
<name>A0A8K0UKV6_9AGAR</name>
<dbReference type="GO" id="GO:0034975">
    <property type="term" value="P:protein folding in endoplasmic reticulum"/>
    <property type="evidence" value="ECO:0007669"/>
    <property type="project" value="TreeGrafter"/>
</dbReference>
<gene>
    <name evidence="9" type="ORF">BXZ70DRAFT_945280</name>
</gene>
<organism evidence="9 10">
    <name type="scientific">Cristinia sonorae</name>
    <dbReference type="NCBI Taxonomy" id="1940300"/>
    <lineage>
        <taxon>Eukaryota</taxon>
        <taxon>Fungi</taxon>
        <taxon>Dikarya</taxon>
        <taxon>Basidiomycota</taxon>
        <taxon>Agaricomycotina</taxon>
        <taxon>Agaricomycetes</taxon>
        <taxon>Agaricomycetidae</taxon>
        <taxon>Agaricales</taxon>
        <taxon>Pleurotineae</taxon>
        <taxon>Stephanosporaceae</taxon>
        <taxon>Cristinia</taxon>
    </lineage>
</organism>
<comment type="subcellular location">
    <subcellularLocation>
        <location evidence="1">Endoplasmic reticulum membrane</location>
        <topology evidence="1">Multi-pass membrane protein</topology>
    </subcellularLocation>
</comment>
<dbReference type="OrthoDB" id="16510at2759"/>
<dbReference type="EMBL" id="JAEVFJ010000023">
    <property type="protein sequence ID" value="KAH8096597.1"/>
    <property type="molecule type" value="Genomic_DNA"/>
</dbReference>
<dbReference type="PANTHER" id="PTHR20994:SF0">
    <property type="entry name" value="ER MEMBRANE PROTEIN COMPLEX SUBUNIT 6"/>
    <property type="match status" value="1"/>
</dbReference>
<evidence type="ECO:0000256" key="2">
    <source>
        <dbReference type="ARBA" id="ARBA00009436"/>
    </source>
</evidence>
<evidence type="ECO:0000256" key="7">
    <source>
        <dbReference type="ARBA" id="ARBA00023136"/>
    </source>
</evidence>
<dbReference type="InterPro" id="IPR029008">
    <property type="entry name" value="EMC6-like"/>
</dbReference>
<keyword evidence="10" id="KW-1185">Reference proteome</keyword>
<dbReference type="Pfam" id="PF07019">
    <property type="entry name" value="EMC6"/>
    <property type="match status" value="1"/>
</dbReference>
<evidence type="ECO:0000313" key="10">
    <source>
        <dbReference type="Proteomes" id="UP000813824"/>
    </source>
</evidence>
<keyword evidence="7 8" id="KW-0472">Membrane</keyword>
<proteinExistence type="inferred from homology"/>
<keyword evidence="5" id="KW-0256">Endoplasmic reticulum</keyword>
<evidence type="ECO:0000256" key="1">
    <source>
        <dbReference type="ARBA" id="ARBA00004477"/>
    </source>
</evidence>
<keyword evidence="6 8" id="KW-1133">Transmembrane helix</keyword>
<dbReference type="InterPro" id="IPR008504">
    <property type="entry name" value="Emc6"/>
</dbReference>
<comment type="similarity">
    <text evidence="2">Belongs to the EMC6 family.</text>
</comment>
<comment type="caution">
    <text evidence="9">The sequence shown here is derived from an EMBL/GenBank/DDBJ whole genome shotgun (WGS) entry which is preliminary data.</text>
</comment>
<feature type="transmembrane region" description="Helical" evidence="8">
    <location>
        <begin position="92"/>
        <end position="109"/>
    </location>
</feature>
<dbReference type="PANTHER" id="PTHR20994">
    <property type="entry name" value="ER MEMBRANE PROTEIN COMPLEX SUBUNIT 6"/>
    <property type="match status" value="1"/>
</dbReference>
<accession>A0A8K0UKV6</accession>
<evidence type="ECO:0000256" key="5">
    <source>
        <dbReference type="ARBA" id="ARBA00022824"/>
    </source>
</evidence>
<evidence type="ECO:0000256" key="6">
    <source>
        <dbReference type="ARBA" id="ARBA00022989"/>
    </source>
</evidence>
<keyword evidence="4 8" id="KW-0812">Transmembrane</keyword>
<dbReference type="GO" id="GO:0000045">
    <property type="term" value="P:autophagosome assembly"/>
    <property type="evidence" value="ECO:0007669"/>
    <property type="project" value="TreeGrafter"/>
</dbReference>